<dbReference type="Gene3D" id="2.60.120.820">
    <property type="entry name" value="PHR domain"/>
    <property type="match status" value="1"/>
</dbReference>
<accession>A0AAU9KK88</accession>
<dbReference type="InterPro" id="IPR017907">
    <property type="entry name" value="Znf_RING_CS"/>
</dbReference>
<comment type="caution">
    <text evidence="6">The sequence shown here is derived from an EMBL/GenBank/DDBJ whole genome shotgun (WGS) entry which is preliminary data.</text>
</comment>
<dbReference type="SUPFAM" id="SSF57850">
    <property type="entry name" value="RING/U-box"/>
    <property type="match status" value="1"/>
</dbReference>
<dbReference type="InterPro" id="IPR013083">
    <property type="entry name" value="Znf_RING/FYVE/PHD"/>
</dbReference>
<dbReference type="PANTHER" id="PTHR47156:SF10">
    <property type="entry name" value="E3 UBIQUITIN-PROTEIN LIGASE TRIM-21-RELATED"/>
    <property type="match status" value="1"/>
</dbReference>
<dbReference type="Gene3D" id="3.30.40.10">
    <property type="entry name" value="Zinc/RING finger domain, C3HC4 (zinc finger)"/>
    <property type="match status" value="1"/>
</dbReference>
<dbReference type="Proteomes" id="UP001162131">
    <property type="component" value="Unassembled WGS sequence"/>
</dbReference>
<dbReference type="PROSITE" id="PS00518">
    <property type="entry name" value="ZF_RING_1"/>
    <property type="match status" value="1"/>
</dbReference>
<sequence>MDSIVCPICLSNFDTVSKPPRIFPKCGHSLCTECIMTLWKKNPEVICPLCKGALILDSIDDLPVNWGLLSSIMNIQIFCDNHPDKISSYFDKNSIQCLCLECAQTRDQKYLKSLEDNADQYFSNRIAKLYKECKNAMSAEDHRSIRNARSDSTSHKYKAYKKLVEIANTVNCDRHPDRQATLVNPEKGRTFCDICVMPRNSQSFVPILRNHELKELLAKRIEELIEELPVHVSSNLLKRELAKHKHMLLSQLIGDIKELIDVNKKGQEIQVALPFNGSTCELCGKGYIFSEIYPLQIPCGERHIICNVCFSENINEDNPQCPINGELLLELSPIKIFAPNFEAPKCPACKLYFNLEFHTPRVLPCKKVVCVMCINNKSQHPCDYCQELHGENYYPISKFFCDLALFTQVKCDLHRGIHASYYQKKLMKFACEECNKNCQDSEKIWDNGENISVLLKDFIIKIDEKERVLEKISVSAQDLEDGKYSNQAKVDIIKHIRSAKEKQFAENLKGREILQDEKLENSRAVLCRFLTVMPPQKWDGQCAFPYNPWFIDTENHQIEAVTFKADHRIKIAGLGVSIPLDCNENYVIDHIAIFEGENSMRNPDNIMVRGEHFVFKEFVQDIFFTEKVEIPMNTFWTIQMKINANFVYRGNPLDKPEFAVGSDCTKFEFKETTAGPDTYISSQNDIHGPIIKIYYDKVKED</sequence>
<keyword evidence="7" id="KW-1185">Reference proteome</keyword>
<reference evidence="6" key="1">
    <citation type="submission" date="2021-09" db="EMBL/GenBank/DDBJ databases">
        <authorList>
            <consortium name="AG Swart"/>
            <person name="Singh M."/>
            <person name="Singh A."/>
            <person name="Seah K."/>
            <person name="Emmerich C."/>
        </authorList>
    </citation>
    <scope>NUCLEOTIDE SEQUENCE</scope>
    <source>
        <strain evidence="6">ATCC30299</strain>
    </source>
</reference>
<keyword evidence="1" id="KW-0479">Metal-binding</keyword>
<name>A0AAU9KK88_9CILI</name>
<dbReference type="InterPro" id="IPR027370">
    <property type="entry name" value="Znf-RING_euk"/>
</dbReference>
<protein>
    <recommendedName>
        <fullName evidence="5">RING-type domain-containing protein</fullName>
    </recommendedName>
</protein>
<dbReference type="InterPro" id="IPR001841">
    <property type="entry name" value="Znf_RING"/>
</dbReference>
<evidence type="ECO:0000256" key="2">
    <source>
        <dbReference type="ARBA" id="ARBA00022771"/>
    </source>
</evidence>
<dbReference type="Pfam" id="PF13445">
    <property type="entry name" value="zf-RING_UBOX"/>
    <property type="match status" value="1"/>
</dbReference>
<dbReference type="EMBL" id="CAJZBQ010000058">
    <property type="protein sequence ID" value="CAG9334469.1"/>
    <property type="molecule type" value="Genomic_DNA"/>
</dbReference>
<gene>
    <name evidence="6" type="ORF">BSTOLATCC_MIC61084</name>
</gene>
<dbReference type="GO" id="GO:0008270">
    <property type="term" value="F:zinc ion binding"/>
    <property type="evidence" value="ECO:0007669"/>
    <property type="project" value="UniProtKB-KW"/>
</dbReference>
<proteinExistence type="predicted"/>
<dbReference type="AlphaFoldDB" id="A0AAU9KK88"/>
<feature type="domain" description="RING-type" evidence="5">
    <location>
        <begin position="6"/>
        <end position="51"/>
    </location>
</feature>
<organism evidence="6 7">
    <name type="scientific">Blepharisma stoltei</name>
    <dbReference type="NCBI Taxonomy" id="1481888"/>
    <lineage>
        <taxon>Eukaryota</taxon>
        <taxon>Sar</taxon>
        <taxon>Alveolata</taxon>
        <taxon>Ciliophora</taxon>
        <taxon>Postciliodesmatophora</taxon>
        <taxon>Heterotrichea</taxon>
        <taxon>Heterotrichida</taxon>
        <taxon>Blepharismidae</taxon>
        <taxon>Blepharisma</taxon>
    </lineage>
</organism>
<evidence type="ECO:0000259" key="5">
    <source>
        <dbReference type="PROSITE" id="PS50089"/>
    </source>
</evidence>
<dbReference type="SMART" id="SM00184">
    <property type="entry name" value="RING"/>
    <property type="match status" value="3"/>
</dbReference>
<dbReference type="PANTHER" id="PTHR47156">
    <property type="entry name" value="PROTEIN CBG20824"/>
    <property type="match status" value="1"/>
</dbReference>
<keyword evidence="3" id="KW-0862">Zinc</keyword>
<keyword evidence="2 4" id="KW-0863">Zinc-finger</keyword>
<evidence type="ECO:0000256" key="3">
    <source>
        <dbReference type="ARBA" id="ARBA00022833"/>
    </source>
</evidence>
<dbReference type="InterPro" id="IPR052667">
    <property type="entry name" value="E3_ubiquitin-ligase_RING"/>
</dbReference>
<evidence type="ECO:0000256" key="1">
    <source>
        <dbReference type="ARBA" id="ARBA00022723"/>
    </source>
</evidence>
<evidence type="ECO:0000313" key="6">
    <source>
        <dbReference type="EMBL" id="CAG9334469.1"/>
    </source>
</evidence>
<dbReference type="InterPro" id="IPR038648">
    <property type="entry name" value="PHR_sf"/>
</dbReference>
<evidence type="ECO:0000256" key="4">
    <source>
        <dbReference type="PROSITE-ProRule" id="PRU00175"/>
    </source>
</evidence>
<dbReference type="PROSITE" id="PS50089">
    <property type="entry name" value="ZF_RING_2"/>
    <property type="match status" value="1"/>
</dbReference>
<evidence type="ECO:0000313" key="7">
    <source>
        <dbReference type="Proteomes" id="UP001162131"/>
    </source>
</evidence>